<comment type="caution">
    <text evidence="3">The sequence shown here is derived from an EMBL/GenBank/DDBJ whole genome shotgun (WGS) entry which is preliminary data.</text>
</comment>
<evidence type="ECO:0000259" key="2">
    <source>
        <dbReference type="Pfam" id="PF01205"/>
    </source>
</evidence>
<sequence>MLIPTARSEAEIEVKRSRFIAIAIPTFSMEEVKEAVLSVRKEHPDATHVVHASVIGKAGTMYSSSDDREPKNTAGRPALEVVKGSGITNITVAIVRYFGGTLLGTGGLVKAYSDSAKAVLAIVPTEELIEKTEFSMTLPYNSYTLIKRLLESVSAEILKENFDINIKIEGRIPSSNLATMEAEAMDIGQGKILLSIST</sequence>
<dbReference type="SUPFAM" id="SSF54211">
    <property type="entry name" value="Ribosomal protein S5 domain 2-like"/>
    <property type="match status" value="1"/>
</dbReference>
<dbReference type="GO" id="GO:0006446">
    <property type="term" value="P:regulation of translational initiation"/>
    <property type="evidence" value="ECO:0007669"/>
    <property type="project" value="TreeGrafter"/>
</dbReference>
<dbReference type="AlphaFoldDB" id="A0A9D9E2B0"/>
<reference evidence="3" key="1">
    <citation type="submission" date="2020-10" db="EMBL/GenBank/DDBJ databases">
        <authorList>
            <person name="Gilroy R."/>
        </authorList>
    </citation>
    <scope>NUCLEOTIDE SEQUENCE</scope>
    <source>
        <strain evidence="3">7293</strain>
    </source>
</reference>
<organism evidence="3 4">
    <name type="scientific">Candidatus Ornithospirochaeta stercoripullorum</name>
    <dbReference type="NCBI Taxonomy" id="2840899"/>
    <lineage>
        <taxon>Bacteria</taxon>
        <taxon>Pseudomonadati</taxon>
        <taxon>Spirochaetota</taxon>
        <taxon>Spirochaetia</taxon>
        <taxon>Spirochaetales</taxon>
        <taxon>Spirochaetaceae</taxon>
        <taxon>Spirochaetaceae incertae sedis</taxon>
        <taxon>Candidatus Ornithospirochaeta</taxon>
    </lineage>
</organism>
<dbReference type="InterPro" id="IPR023582">
    <property type="entry name" value="Impact"/>
</dbReference>
<feature type="domain" description="Impact N-terminal" evidence="2">
    <location>
        <begin position="15"/>
        <end position="120"/>
    </location>
</feature>
<gene>
    <name evidence="3" type="ORF">IAA97_09545</name>
</gene>
<dbReference type="Gene3D" id="3.30.230.30">
    <property type="entry name" value="Impact, N-terminal domain"/>
    <property type="match status" value="1"/>
</dbReference>
<dbReference type="InterPro" id="IPR036956">
    <property type="entry name" value="Impact_N_sf"/>
</dbReference>
<dbReference type="PANTHER" id="PTHR16301:SF20">
    <property type="entry name" value="IMPACT FAMILY MEMBER YIGZ"/>
    <property type="match status" value="1"/>
</dbReference>
<dbReference type="InterPro" id="IPR001498">
    <property type="entry name" value="Impact_N"/>
</dbReference>
<dbReference type="Pfam" id="PF01205">
    <property type="entry name" value="Impact_N"/>
    <property type="match status" value="1"/>
</dbReference>
<accession>A0A9D9E2B0</accession>
<dbReference type="Gene3D" id="3.30.70.240">
    <property type="match status" value="1"/>
</dbReference>
<evidence type="ECO:0000256" key="1">
    <source>
        <dbReference type="ARBA" id="ARBA00007665"/>
    </source>
</evidence>
<evidence type="ECO:0000313" key="4">
    <source>
        <dbReference type="Proteomes" id="UP000823615"/>
    </source>
</evidence>
<dbReference type="SUPFAM" id="SSF54980">
    <property type="entry name" value="EF-G C-terminal domain-like"/>
    <property type="match status" value="1"/>
</dbReference>
<proteinExistence type="inferred from homology"/>
<reference evidence="3" key="2">
    <citation type="journal article" date="2021" name="PeerJ">
        <title>Extensive microbial diversity within the chicken gut microbiome revealed by metagenomics and culture.</title>
        <authorList>
            <person name="Gilroy R."/>
            <person name="Ravi A."/>
            <person name="Getino M."/>
            <person name="Pursley I."/>
            <person name="Horton D.L."/>
            <person name="Alikhan N.F."/>
            <person name="Baker D."/>
            <person name="Gharbi K."/>
            <person name="Hall N."/>
            <person name="Watson M."/>
            <person name="Adriaenssens E.M."/>
            <person name="Foster-Nyarko E."/>
            <person name="Jarju S."/>
            <person name="Secka A."/>
            <person name="Antonio M."/>
            <person name="Oren A."/>
            <person name="Chaudhuri R.R."/>
            <person name="La Ragione R."/>
            <person name="Hildebrand F."/>
            <person name="Pallen M.J."/>
        </authorList>
    </citation>
    <scope>NUCLEOTIDE SEQUENCE</scope>
    <source>
        <strain evidence="3">7293</strain>
    </source>
</reference>
<dbReference type="InterPro" id="IPR035647">
    <property type="entry name" value="EFG_III/V"/>
</dbReference>
<comment type="similarity">
    <text evidence="1">Belongs to the IMPACT family.</text>
</comment>
<dbReference type="InterPro" id="IPR020568">
    <property type="entry name" value="Ribosomal_Su5_D2-typ_SF"/>
</dbReference>
<protein>
    <submittedName>
        <fullName evidence="3">YigZ family protein</fullName>
    </submittedName>
</protein>
<dbReference type="PANTHER" id="PTHR16301">
    <property type="entry name" value="IMPACT-RELATED"/>
    <property type="match status" value="1"/>
</dbReference>
<name>A0A9D9E2B0_9SPIO</name>
<dbReference type="GO" id="GO:0005737">
    <property type="term" value="C:cytoplasm"/>
    <property type="evidence" value="ECO:0007669"/>
    <property type="project" value="TreeGrafter"/>
</dbReference>
<dbReference type="EMBL" id="JADIMT010000108">
    <property type="protein sequence ID" value="MBO8437205.1"/>
    <property type="molecule type" value="Genomic_DNA"/>
</dbReference>
<dbReference type="Proteomes" id="UP000823615">
    <property type="component" value="Unassembled WGS sequence"/>
</dbReference>
<evidence type="ECO:0000313" key="3">
    <source>
        <dbReference type="EMBL" id="MBO8437205.1"/>
    </source>
</evidence>
<dbReference type="NCBIfam" id="TIGR00257">
    <property type="entry name" value="IMPACT_YIGZ"/>
    <property type="match status" value="1"/>
</dbReference>
<dbReference type="InterPro" id="IPR015796">
    <property type="entry name" value="Impact_YigZ-like"/>
</dbReference>